<dbReference type="PANTHER" id="PTHR43298:SF2">
    <property type="entry name" value="FMN_FAD EXPORTER YEEO-RELATED"/>
    <property type="match status" value="1"/>
</dbReference>
<sequence>MVAKQATDISASKGSFQELRHIGSHAGVVLAGQLAVMAFGVTDTVVAGRYSETALAALSVGAALYVSVYVGLMGVLQALLPVWAELHGGQRRHEVGPSVRQALYLCIFTILVGMAVLLSPGPMLRATGVPPELQIEVERYLSVLAWALPPALFFRLFSTLNQSLGQPRLVSVLQVGALLPKVLLSIWFTFGGAGLAPQGAAGCAWATLVVNYALFAVAVWLLRTRGFYQPYGIWSRMERPDWKQIGAFARLGIPAGLAVMVEVTSFTLMALFIARLGTLAAASHQIASNVAALLYMVPLALGIATSARVSFWLGAGHEAEARRAAMLGLGTAGALALCLTSLMTLLARPLVSLYVEEPAIIATASALLAWVGIYHLGDALQAVSVFILRSYRIVLAPPLIYCLLLWGMGLTGGYRLAFHGLGPWPAMSAPQAFWIASAGATALVAVIFLGLVWRVTRRSRR</sequence>
<dbReference type="Proteomes" id="UP001240697">
    <property type="component" value="Plasmid pZM22-2"/>
</dbReference>
<feature type="transmembrane region" description="Helical" evidence="2">
    <location>
        <begin position="293"/>
        <end position="313"/>
    </location>
</feature>
<dbReference type="InterPro" id="IPR050222">
    <property type="entry name" value="MATE_MdtK"/>
</dbReference>
<evidence type="ECO:0000256" key="2">
    <source>
        <dbReference type="SAM" id="Phobius"/>
    </source>
</evidence>
<dbReference type="EMBL" id="CP125949">
    <property type="protein sequence ID" value="WHS68095.1"/>
    <property type="molecule type" value="Genomic_DNA"/>
</dbReference>
<evidence type="ECO:0000313" key="4">
    <source>
        <dbReference type="EMBL" id="WHS68095.1"/>
    </source>
</evidence>
<dbReference type="Pfam" id="PF01554">
    <property type="entry name" value="MatE"/>
    <property type="match status" value="2"/>
</dbReference>
<feature type="transmembrane region" description="Helical" evidence="2">
    <location>
        <begin position="398"/>
        <end position="417"/>
    </location>
</feature>
<keyword evidence="1" id="KW-0813">Transport</keyword>
<keyword evidence="2" id="KW-0812">Transmembrane</keyword>
<feature type="transmembrane region" description="Helical" evidence="2">
    <location>
        <begin position="54"/>
        <end position="80"/>
    </location>
</feature>
<keyword evidence="5" id="KW-1185">Reference proteome</keyword>
<feature type="transmembrane region" description="Helical" evidence="2">
    <location>
        <begin position="432"/>
        <end position="453"/>
    </location>
</feature>
<feature type="transmembrane region" description="Helical" evidence="2">
    <location>
        <begin position="169"/>
        <end position="193"/>
    </location>
</feature>
<name>A0ABY8SYK4_9BURK</name>
<keyword evidence="2" id="KW-1133">Transmembrane helix</keyword>
<dbReference type="CDD" id="cd13131">
    <property type="entry name" value="MATE_NorM_like"/>
    <property type="match status" value="1"/>
</dbReference>
<keyword evidence="3" id="KW-0614">Plasmid</keyword>
<dbReference type="RefSeq" id="WP_283489098.1">
    <property type="nucleotide sequence ID" value="NZ_CP125949.1"/>
</dbReference>
<accession>A0ABY8SYK4</accession>
<dbReference type="InterPro" id="IPR002528">
    <property type="entry name" value="MATE_fam"/>
</dbReference>
<feature type="transmembrane region" description="Helical" evidence="2">
    <location>
        <begin position="247"/>
        <end position="273"/>
    </location>
</feature>
<reference evidence="3 5" key="1">
    <citation type="submission" date="2023-05" db="EMBL/GenBank/DDBJ databases">
        <authorList>
            <person name="Yin Y."/>
            <person name="Lu Z."/>
        </authorList>
    </citation>
    <scope>NUCLEOTIDE SEQUENCE [LARGE SCALE GENOMIC DNA]</scope>
    <source>
        <strain evidence="3 5">ZM22</strain>
        <plasmid evidence="3 5">pZM22-2</plasmid>
    </source>
</reference>
<dbReference type="PANTHER" id="PTHR43298">
    <property type="entry name" value="MULTIDRUG RESISTANCE PROTEIN NORM-RELATED"/>
    <property type="match status" value="1"/>
</dbReference>
<feature type="transmembrane region" description="Helical" evidence="2">
    <location>
        <begin position="22"/>
        <end position="42"/>
    </location>
</feature>
<evidence type="ECO:0000313" key="5">
    <source>
        <dbReference type="Proteomes" id="UP001240697"/>
    </source>
</evidence>
<feature type="transmembrane region" description="Helical" evidence="2">
    <location>
        <begin position="359"/>
        <end position="377"/>
    </location>
</feature>
<evidence type="ECO:0000256" key="1">
    <source>
        <dbReference type="ARBA" id="ARBA00022448"/>
    </source>
</evidence>
<evidence type="ECO:0000313" key="3">
    <source>
        <dbReference type="EMBL" id="WHS68092.1"/>
    </source>
</evidence>
<feature type="transmembrane region" description="Helical" evidence="2">
    <location>
        <begin position="199"/>
        <end position="222"/>
    </location>
</feature>
<feature type="transmembrane region" description="Helical" evidence="2">
    <location>
        <begin position="101"/>
        <end position="120"/>
    </location>
</feature>
<protein>
    <submittedName>
        <fullName evidence="3">MATE family efflux transporter</fullName>
    </submittedName>
</protein>
<gene>
    <name evidence="4" type="ORF">QMY55_24610</name>
    <name evidence="3" type="ORF">QMY55_24805</name>
</gene>
<dbReference type="NCBIfam" id="TIGR00797">
    <property type="entry name" value="matE"/>
    <property type="match status" value="1"/>
</dbReference>
<dbReference type="EMBL" id="CP125949">
    <property type="protein sequence ID" value="WHS68092.1"/>
    <property type="molecule type" value="Genomic_DNA"/>
</dbReference>
<keyword evidence="2" id="KW-0472">Membrane</keyword>
<feature type="transmembrane region" description="Helical" evidence="2">
    <location>
        <begin position="140"/>
        <end position="157"/>
    </location>
</feature>
<organism evidence="3 5">
    <name type="scientific">Comamonas resistens</name>
    <dbReference type="NCBI Taxonomy" id="3046670"/>
    <lineage>
        <taxon>Bacteria</taxon>
        <taxon>Pseudomonadati</taxon>
        <taxon>Pseudomonadota</taxon>
        <taxon>Betaproteobacteria</taxon>
        <taxon>Burkholderiales</taxon>
        <taxon>Comamonadaceae</taxon>
        <taxon>Comamonas</taxon>
    </lineage>
</organism>
<geneLocation type="plasmid" evidence="3 5">
    <name>pZM22-2</name>
</geneLocation>
<proteinExistence type="predicted"/>
<feature type="transmembrane region" description="Helical" evidence="2">
    <location>
        <begin position="325"/>
        <end position="347"/>
    </location>
</feature>